<reference evidence="2" key="1">
    <citation type="journal article" date="2023" name="Mol. Phylogenet. Evol.">
        <title>Genome-scale phylogeny and comparative genomics of the fungal order Sordariales.</title>
        <authorList>
            <person name="Hensen N."/>
            <person name="Bonometti L."/>
            <person name="Westerberg I."/>
            <person name="Brannstrom I.O."/>
            <person name="Guillou S."/>
            <person name="Cros-Aarteil S."/>
            <person name="Calhoun S."/>
            <person name="Haridas S."/>
            <person name="Kuo A."/>
            <person name="Mondo S."/>
            <person name="Pangilinan J."/>
            <person name="Riley R."/>
            <person name="LaButti K."/>
            <person name="Andreopoulos B."/>
            <person name="Lipzen A."/>
            <person name="Chen C."/>
            <person name="Yan M."/>
            <person name="Daum C."/>
            <person name="Ng V."/>
            <person name="Clum A."/>
            <person name="Steindorff A."/>
            <person name="Ohm R.A."/>
            <person name="Martin F."/>
            <person name="Silar P."/>
            <person name="Natvig D.O."/>
            <person name="Lalanne C."/>
            <person name="Gautier V."/>
            <person name="Ament-Velasquez S.L."/>
            <person name="Kruys A."/>
            <person name="Hutchinson M.I."/>
            <person name="Powell A.J."/>
            <person name="Barry K."/>
            <person name="Miller A.N."/>
            <person name="Grigoriev I.V."/>
            <person name="Debuchy R."/>
            <person name="Gladieux P."/>
            <person name="Hiltunen Thoren M."/>
            <person name="Johannesson H."/>
        </authorList>
    </citation>
    <scope>NUCLEOTIDE SEQUENCE</scope>
    <source>
        <strain evidence="2">CBS 958.72</strain>
    </source>
</reference>
<gene>
    <name evidence="2" type="ORF">B0T24DRAFT_345855</name>
</gene>
<evidence type="ECO:0000313" key="3">
    <source>
        <dbReference type="Proteomes" id="UP001287356"/>
    </source>
</evidence>
<protein>
    <submittedName>
        <fullName evidence="2">Uncharacterized protein</fullName>
    </submittedName>
</protein>
<keyword evidence="3" id="KW-1185">Reference proteome</keyword>
<sequence length="204" mass="22308">MLPVAVRASKILSRDASHGRPRRSCSGPRGSSRCRKPKRAAHVHDKSLGVGLGLGGEGWCPAASTPTLAAVSGDFSRLNNGHPLQHPMVNGIRIAFLVRASMVEGAQKWNQALAFGLYKKTQDSSVKSTYSAFPFKTSNRLHVKLNVGVPCPGPSQIKHCRRIPFVCMFSKICHVFRDFQANHNHPSHTNSLVDAYHYSGNLID</sequence>
<evidence type="ECO:0000256" key="1">
    <source>
        <dbReference type="SAM" id="MobiDB-lite"/>
    </source>
</evidence>
<evidence type="ECO:0000313" key="2">
    <source>
        <dbReference type="EMBL" id="KAK3368955.1"/>
    </source>
</evidence>
<reference evidence="2" key="2">
    <citation type="submission" date="2023-06" db="EMBL/GenBank/DDBJ databases">
        <authorList>
            <consortium name="Lawrence Berkeley National Laboratory"/>
            <person name="Haridas S."/>
            <person name="Hensen N."/>
            <person name="Bonometti L."/>
            <person name="Westerberg I."/>
            <person name="Brannstrom I.O."/>
            <person name="Guillou S."/>
            <person name="Cros-Aarteil S."/>
            <person name="Calhoun S."/>
            <person name="Kuo A."/>
            <person name="Mondo S."/>
            <person name="Pangilinan J."/>
            <person name="Riley R."/>
            <person name="Labutti K."/>
            <person name="Andreopoulos B."/>
            <person name="Lipzen A."/>
            <person name="Chen C."/>
            <person name="Yanf M."/>
            <person name="Daum C."/>
            <person name="Ng V."/>
            <person name="Clum A."/>
            <person name="Steindorff A."/>
            <person name="Ohm R."/>
            <person name="Martin F."/>
            <person name="Silar P."/>
            <person name="Natvig D."/>
            <person name="Lalanne C."/>
            <person name="Gautier V."/>
            <person name="Ament-Velasquez S.L."/>
            <person name="Kruys A."/>
            <person name="Hutchinson M.I."/>
            <person name="Powell A.J."/>
            <person name="Barry K."/>
            <person name="Miller A.N."/>
            <person name="Grigoriev I.V."/>
            <person name="Debuchy R."/>
            <person name="Gladieux P."/>
            <person name="Thoren M.H."/>
            <person name="Johannesson H."/>
        </authorList>
    </citation>
    <scope>NUCLEOTIDE SEQUENCE</scope>
    <source>
        <strain evidence="2">CBS 958.72</strain>
    </source>
</reference>
<proteinExistence type="predicted"/>
<name>A0AAE0N3K4_9PEZI</name>
<dbReference type="Proteomes" id="UP001287356">
    <property type="component" value="Unassembled WGS sequence"/>
</dbReference>
<accession>A0AAE0N3K4</accession>
<comment type="caution">
    <text evidence="2">The sequence shown here is derived from an EMBL/GenBank/DDBJ whole genome shotgun (WGS) entry which is preliminary data.</text>
</comment>
<organism evidence="2 3">
    <name type="scientific">Lasiosphaeria ovina</name>
    <dbReference type="NCBI Taxonomy" id="92902"/>
    <lineage>
        <taxon>Eukaryota</taxon>
        <taxon>Fungi</taxon>
        <taxon>Dikarya</taxon>
        <taxon>Ascomycota</taxon>
        <taxon>Pezizomycotina</taxon>
        <taxon>Sordariomycetes</taxon>
        <taxon>Sordariomycetidae</taxon>
        <taxon>Sordariales</taxon>
        <taxon>Lasiosphaeriaceae</taxon>
        <taxon>Lasiosphaeria</taxon>
    </lineage>
</organism>
<dbReference type="AlphaFoldDB" id="A0AAE0N3K4"/>
<dbReference type="EMBL" id="JAULSN010000006">
    <property type="protein sequence ID" value="KAK3368955.1"/>
    <property type="molecule type" value="Genomic_DNA"/>
</dbReference>
<feature type="region of interest" description="Disordered" evidence="1">
    <location>
        <begin position="12"/>
        <end position="40"/>
    </location>
</feature>